<keyword evidence="2" id="KW-1185">Reference proteome</keyword>
<evidence type="ECO:0008006" key="3">
    <source>
        <dbReference type="Google" id="ProtNLM"/>
    </source>
</evidence>
<proteinExistence type="predicted"/>
<dbReference type="Proteomes" id="UP000501690">
    <property type="component" value="Linkage Group LG1"/>
</dbReference>
<name>A0A4D6KKZ3_VIGUN</name>
<sequence>MDYFKVLSAMSSQFAARKMVPTSLAALKYIEYRENKTLRQFMERFTATTTTIPYLTPSIIMHLISGLQLGPLSDSLFIERLDNMDDLRERDDKYLAIEENKLKRAKKLVSQQEENSGRIILMIGLRLGTTSTLPCMLV</sequence>
<dbReference type="EMBL" id="CP039345">
    <property type="protein sequence ID" value="QCD78696.1"/>
    <property type="molecule type" value="Genomic_DNA"/>
</dbReference>
<reference evidence="1 2" key="1">
    <citation type="submission" date="2019-04" db="EMBL/GenBank/DDBJ databases">
        <title>An improved genome assembly and genetic linkage map for asparagus bean, Vigna unguiculata ssp. sesquipedialis.</title>
        <authorList>
            <person name="Xia Q."/>
            <person name="Zhang R."/>
            <person name="Dong Y."/>
        </authorList>
    </citation>
    <scope>NUCLEOTIDE SEQUENCE [LARGE SCALE GENOMIC DNA]</scope>
    <source>
        <tissue evidence="1">Leaf</tissue>
    </source>
</reference>
<dbReference type="AlphaFoldDB" id="A0A4D6KKZ3"/>
<evidence type="ECO:0000313" key="1">
    <source>
        <dbReference type="EMBL" id="QCD78696.1"/>
    </source>
</evidence>
<accession>A0A4D6KKZ3</accession>
<protein>
    <recommendedName>
        <fullName evidence="3">Retrotransposon gag domain-containing protein</fullName>
    </recommendedName>
</protein>
<evidence type="ECO:0000313" key="2">
    <source>
        <dbReference type="Proteomes" id="UP000501690"/>
    </source>
</evidence>
<organism evidence="1 2">
    <name type="scientific">Vigna unguiculata</name>
    <name type="common">Cowpea</name>
    <dbReference type="NCBI Taxonomy" id="3917"/>
    <lineage>
        <taxon>Eukaryota</taxon>
        <taxon>Viridiplantae</taxon>
        <taxon>Streptophyta</taxon>
        <taxon>Embryophyta</taxon>
        <taxon>Tracheophyta</taxon>
        <taxon>Spermatophyta</taxon>
        <taxon>Magnoliopsida</taxon>
        <taxon>eudicotyledons</taxon>
        <taxon>Gunneridae</taxon>
        <taxon>Pentapetalae</taxon>
        <taxon>rosids</taxon>
        <taxon>fabids</taxon>
        <taxon>Fabales</taxon>
        <taxon>Fabaceae</taxon>
        <taxon>Papilionoideae</taxon>
        <taxon>50 kb inversion clade</taxon>
        <taxon>NPAAA clade</taxon>
        <taxon>indigoferoid/millettioid clade</taxon>
        <taxon>Phaseoleae</taxon>
        <taxon>Vigna</taxon>
    </lineage>
</organism>
<gene>
    <name evidence="1" type="ORF">DEO72_LG1g2332</name>
</gene>